<comment type="caution">
    <text evidence="1">The sequence shown here is derived from an EMBL/GenBank/DDBJ whole genome shotgun (WGS) entry which is preliminary data.</text>
</comment>
<dbReference type="OrthoDB" id="9771802at2"/>
<name>A0A1U7NFK0_9FIRM</name>
<dbReference type="Proteomes" id="UP000186341">
    <property type="component" value="Unassembled WGS sequence"/>
</dbReference>
<dbReference type="RefSeq" id="WP_075819780.1">
    <property type="nucleotide sequence ID" value="NZ_CAJUTZ010000034.1"/>
</dbReference>
<dbReference type="EMBL" id="MPJW01000142">
    <property type="protein sequence ID" value="OLU39087.1"/>
    <property type="molecule type" value="Genomic_DNA"/>
</dbReference>
<keyword evidence="2" id="KW-1185">Reference proteome</keyword>
<dbReference type="SUPFAM" id="SSF56059">
    <property type="entry name" value="Glutathione synthetase ATP-binding domain-like"/>
    <property type="match status" value="1"/>
</dbReference>
<proteinExistence type="predicted"/>
<evidence type="ECO:0000313" key="2">
    <source>
        <dbReference type="Proteomes" id="UP000186341"/>
    </source>
</evidence>
<dbReference type="AlphaFoldDB" id="A0A1U7NFK0"/>
<dbReference type="GeneID" id="82203002"/>
<evidence type="ECO:0000313" key="1">
    <source>
        <dbReference type="EMBL" id="OLU39087.1"/>
    </source>
</evidence>
<sequence>MNNLQKWQKYAEMNPEQSRESFMKIREDILNSPLHYSTYGSDEKDDIYTESLYLPKIFTQKDKQNFKEICKTCISIFDKIVRAYRKDPAIRKIFRFDPALEKMILHEPGYQTPIPMLRVDIFYNEDTGDFKFCEFNTDGTSAMYENDTMAEFFQKENEAFKHFQPEVEYMNLMQPWVESFMEVWKQTKASKDKEVPSVVITDFLEDAYYPELVAFCELFNQNGIPCELEDIRNLDYDGQNLFSSKTGTRYDAVYRRAVTKDVMSNYHDVLPFLIALKDNKVISVGDFQTQIIHSKMINEALQSEAILDLLSEGEREFLKKHLPYTMNLNSKTAAKIVKDKDRWIIKPRDSYAAKGVWAGVDVSTELWKKLLHDFKDTDYIVQEYIPHYLSENIDYTRQDHFIPYHNMTGLYVYNGKFAGVYSRLSDSGIVSTQYNERMIPTFFLKEKMDQEVIDE</sequence>
<accession>A0A1U7NFK0</accession>
<protein>
    <submittedName>
        <fullName evidence="1">Uncharacterized protein</fullName>
    </submittedName>
</protein>
<reference evidence="1 2" key="1">
    <citation type="submission" date="2016-11" db="EMBL/GenBank/DDBJ databases">
        <title>Description of two novel members of the family Erysipelotrichaceae: Ileibacterium lipovorans gen. nov., sp. nov. and Dubosiella newyorkensis, gen. nov., sp. nov.</title>
        <authorList>
            <person name="Cox L.M."/>
            <person name="Sohn J."/>
            <person name="Tyrrell K.L."/>
            <person name="Citron D.M."/>
            <person name="Lawson P.A."/>
            <person name="Patel N.B."/>
            <person name="Iizumi T."/>
            <person name="Perez-Perez G.I."/>
            <person name="Goldstein E.J."/>
            <person name="Blaser M.J."/>
        </authorList>
    </citation>
    <scope>NUCLEOTIDE SEQUENCE [LARGE SCALE GENOMIC DNA]</scope>
    <source>
        <strain evidence="1 2">NYU-BL-A3</strain>
    </source>
</reference>
<organism evidence="1 2">
    <name type="scientific">Ileibacterium valens</name>
    <dbReference type="NCBI Taxonomy" id="1862668"/>
    <lineage>
        <taxon>Bacteria</taxon>
        <taxon>Bacillati</taxon>
        <taxon>Bacillota</taxon>
        <taxon>Erysipelotrichia</taxon>
        <taxon>Erysipelotrichales</taxon>
        <taxon>Erysipelotrichaceae</taxon>
        <taxon>Ileibacterium</taxon>
    </lineage>
</organism>
<gene>
    <name evidence="1" type="ORF">BO222_07350</name>
</gene>